<keyword evidence="10" id="KW-0496">Mitochondrion</keyword>
<accession>A0A6P3YYI5</accession>
<dbReference type="GO" id="GO:0005819">
    <property type="term" value="C:spindle"/>
    <property type="evidence" value="ECO:0007669"/>
    <property type="project" value="UniProtKB-SubCell"/>
</dbReference>
<evidence type="ECO:0000256" key="3">
    <source>
        <dbReference type="ARBA" id="ARBA00004186"/>
    </source>
</evidence>
<evidence type="ECO:0000256" key="2">
    <source>
        <dbReference type="ARBA" id="ARBA00004173"/>
    </source>
</evidence>
<dbReference type="Proteomes" id="UP001652623">
    <property type="component" value="Chromosome 1"/>
</dbReference>
<evidence type="ECO:0000256" key="17">
    <source>
        <dbReference type="ARBA" id="ARBA00081533"/>
    </source>
</evidence>
<keyword evidence="12" id="KW-0539">Nucleus</keyword>
<name>A0A6P3YYI5_ZIZJJ</name>
<evidence type="ECO:0000256" key="5">
    <source>
        <dbReference type="ARBA" id="ARBA00008324"/>
    </source>
</evidence>
<evidence type="ECO:0000313" key="20">
    <source>
        <dbReference type="Proteomes" id="UP001652623"/>
    </source>
</evidence>
<evidence type="ECO:0000256" key="15">
    <source>
        <dbReference type="ARBA" id="ARBA00064709"/>
    </source>
</evidence>
<dbReference type="CDD" id="cd03443">
    <property type="entry name" value="PaaI_thioesterase"/>
    <property type="match status" value="1"/>
</dbReference>
<sequence length="149" mass="16221">MEGQLAREANKRIENVSKGVDGTKLEALAVEGLRVVHAQKGLLRCRFLISNAVSDQRGNWYVGAITTLMDDLAAFATYSSTGLVNATVSLNISYYSTAKIQEEVDIEAKVVAEMGKLTSVVVEVKRTDNGKLIALGRQWMTSIKNQSGQ</sequence>
<keyword evidence="7" id="KW-0378">Hydrolase</keyword>
<dbReference type="InterPro" id="IPR006683">
    <property type="entry name" value="Thioestr_dom"/>
</dbReference>
<keyword evidence="8" id="KW-0007">Acetylation</keyword>
<evidence type="ECO:0000256" key="12">
    <source>
        <dbReference type="ARBA" id="ARBA00023242"/>
    </source>
</evidence>
<evidence type="ECO:0000256" key="10">
    <source>
        <dbReference type="ARBA" id="ARBA00023128"/>
    </source>
</evidence>
<evidence type="ECO:0000256" key="1">
    <source>
        <dbReference type="ARBA" id="ARBA00004123"/>
    </source>
</evidence>
<comment type="subunit">
    <text evidence="15">Homotetramer. Interacts with PCTP.</text>
</comment>
<evidence type="ECO:0000256" key="7">
    <source>
        <dbReference type="ARBA" id="ARBA00022801"/>
    </source>
</evidence>
<evidence type="ECO:0000256" key="6">
    <source>
        <dbReference type="ARBA" id="ARBA00022490"/>
    </source>
</evidence>
<dbReference type="PANTHER" id="PTHR21660:SF1">
    <property type="entry name" value="ACYL-COENZYME A THIOESTERASE 13"/>
    <property type="match status" value="1"/>
</dbReference>
<dbReference type="GO" id="GO:0006629">
    <property type="term" value="P:lipid metabolic process"/>
    <property type="evidence" value="ECO:0007669"/>
    <property type="project" value="UniProtKB-KW"/>
</dbReference>
<dbReference type="GO" id="GO:0005739">
    <property type="term" value="C:mitochondrion"/>
    <property type="evidence" value="ECO:0007669"/>
    <property type="project" value="UniProtKB-SubCell"/>
</dbReference>
<reference evidence="21" key="2">
    <citation type="submission" date="2025-08" db="UniProtKB">
        <authorList>
            <consortium name="RefSeq"/>
        </authorList>
    </citation>
    <scope>IDENTIFICATION</scope>
    <source>
        <tissue evidence="21">Seedling</tissue>
    </source>
</reference>
<reference evidence="20" key="1">
    <citation type="submission" date="2025-05" db="UniProtKB">
        <authorList>
            <consortium name="RefSeq"/>
        </authorList>
    </citation>
    <scope>NUCLEOTIDE SEQUENCE [LARGE SCALE GENOMIC DNA]</scope>
</reference>
<dbReference type="SUPFAM" id="SSF54637">
    <property type="entry name" value="Thioesterase/thiol ester dehydrase-isomerase"/>
    <property type="match status" value="1"/>
</dbReference>
<keyword evidence="6" id="KW-0963">Cytoplasm</keyword>
<dbReference type="GO" id="GO:0005829">
    <property type="term" value="C:cytosol"/>
    <property type="evidence" value="ECO:0007669"/>
    <property type="project" value="UniProtKB-SubCell"/>
</dbReference>
<proteinExistence type="inferred from homology"/>
<keyword evidence="20" id="KW-1185">Reference proteome</keyword>
<organism evidence="20 21">
    <name type="scientific">Ziziphus jujuba</name>
    <name type="common">Chinese jujube</name>
    <name type="synonym">Ziziphus sativa</name>
    <dbReference type="NCBI Taxonomy" id="326968"/>
    <lineage>
        <taxon>Eukaryota</taxon>
        <taxon>Viridiplantae</taxon>
        <taxon>Streptophyta</taxon>
        <taxon>Embryophyta</taxon>
        <taxon>Tracheophyta</taxon>
        <taxon>Spermatophyta</taxon>
        <taxon>Magnoliopsida</taxon>
        <taxon>eudicotyledons</taxon>
        <taxon>Gunneridae</taxon>
        <taxon>Pentapetalae</taxon>
        <taxon>rosids</taxon>
        <taxon>fabids</taxon>
        <taxon>Rosales</taxon>
        <taxon>Rhamnaceae</taxon>
        <taxon>Paliureae</taxon>
        <taxon>Ziziphus</taxon>
    </lineage>
</organism>
<evidence type="ECO:0000256" key="9">
    <source>
        <dbReference type="ARBA" id="ARBA00023098"/>
    </source>
</evidence>
<keyword evidence="9" id="KW-0443">Lipid metabolism</keyword>
<dbReference type="GeneID" id="107405021"/>
<protein>
    <recommendedName>
        <fullName evidence="16">Acyl-coenzyme A thioesterase 13</fullName>
    </recommendedName>
    <alternativeName>
        <fullName evidence="17">Hotdog-fold thioesterase superfamily member 2</fullName>
    </alternativeName>
    <alternativeName>
        <fullName evidence="18">Thioesterase superfamily member 2</fullName>
    </alternativeName>
</protein>
<evidence type="ECO:0000256" key="13">
    <source>
        <dbReference type="ARBA" id="ARBA00052976"/>
    </source>
</evidence>
<dbReference type="PANTHER" id="PTHR21660">
    <property type="entry name" value="THIOESTERASE SUPERFAMILY MEMBER-RELATED"/>
    <property type="match status" value="1"/>
</dbReference>
<feature type="domain" description="Thioesterase" evidence="19">
    <location>
        <begin position="58"/>
        <end position="131"/>
    </location>
</feature>
<comment type="similarity">
    <text evidence="5">Belongs to the thioesterase PaaI family.</text>
</comment>
<dbReference type="RefSeq" id="XP_015867519.1">
    <property type="nucleotide sequence ID" value="XM_016012033.4"/>
</dbReference>
<gene>
    <name evidence="21" type="primary">LOC107405021</name>
</gene>
<evidence type="ECO:0000256" key="11">
    <source>
        <dbReference type="ARBA" id="ARBA00023212"/>
    </source>
</evidence>
<comment type="function">
    <text evidence="14">Catalyzes the hydrolysis of acyl-CoAs into free fatty acids and coenzyme A (CoASH), regulating their respective intracellular levels. Has acyl-CoA thioesterase activity towards medium (C12) and long-chain (C18) fatty acyl-CoA substrates. Can also hydrolyze 3-hydroxyphenylacetyl-CoA and 3,4-dihydroxyphenylacetyl-CoA (in vitro). May play a role in controlling adaptive thermogenesis.</text>
</comment>
<evidence type="ECO:0000256" key="4">
    <source>
        <dbReference type="ARBA" id="ARBA00004514"/>
    </source>
</evidence>
<evidence type="ECO:0000256" key="14">
    <source>
        <dbReference type="ARBA" id="ARBA00058205"/>
    </source>
</evidence>
<dbReference type="FunFam" id="3.10.129.10:FF:000021">
    <property type="entry name" value="Acyl-coenzyme A thioesterase 13"/>
    <property type="match status" value="1"/>
</dbReference>
<dbReference type="InterPro" id="IPR039298">
    <property type="entry name" value="ACOT13"/>
</dbReference>
<comment type="subcellular location">
    <subcellularLocation>
        <location evidence="3">Cytoplasm</location>
        <location evidence="3">Cytoskeleton</location>
        <location evidence="3">Spindle</location>
    </subcellularLocation>
    <subcellularLocation>
        <location evidence="4">Cytoplasm</location>
        <location evidence="4">Cytosol</location>
    </subcellularLocation>
    <subcellularLocation>
        <location evidence="2">Mitochondrion</location>
    </subcellularLocation>
    <subcellularLocation>
        <location evidence="1">Nucleus</location>
    </subcellularLocation>
</comment>
<evidence type="ECO:0000256" key="8">
    <source>
        <dbReference type="ARBA" id="ARBA00022990"/>
    </source>
</evidence>
<evidence type="ECO:0000256" key="18">
    <source>
        <dbReference type="ARBA" id="ARBA00083956"/>
    </source>
</evidence>
<dbReference type="Pfam" id="PF03061">
    <property type="entry name" value="4HBT"/>
    <property type="match status" value="1"/>
</dbReference>
<dbReference type="AlphaFoldDB" id="A0A6P3YYI5"/>
<comment type="catalytic activity">
    <reaction evidence="13">
        <text>a fatty acyl-CoA + H2O = a fatty acid + CoA + H(+)</text>
        <dbReference type="Rhea" id="RHEA:16781"/>
        <dbReference type="ChEBI" id="CHEBI:15377"/>
        <dbReference type="ChEBI" id="CHEBI:15378"/>
        <dbReference type="ChEBI" id="CHEBI:28868"/>
        <dbReference type="ChEBI" id="CHEBI:57287"/>
        <dbReference type="ChEBI" id="CHEBI:77636"/>
    </reaction>
    <physiologicalReaction direction="left-to-right" evidence="13">
        <dbReference type="Rhea" id="RHEA:16782"/>
    </physiologicalReaction>
</comment>
<dbReference type="GO" id="GO:0047617">
    <property type="term" value="F:fatty acyl-CoA hydrolase activity"/>
    <property type="evidence" value="ECO:0007669"/>
    <property type="project" value="InterPro"/>
</dbReference>
<evidence type="ECO:0000256" key="16">
    <source>
        <dbReference type="ARBA" id="ARBA00067273"/>
    </source>
</evidence>
<dbReference type="InterPro" id="IPR029069">
    <property type="entry name" value="HotDog_dom_sf"/>
</dbReference>
<evidence type="ECO:0000313" key="21">
    <source>
        <dbReference type="RefSeq" id="XP_015867519.1"/>
    </source>
</evidence>
<dbReference type="KEGG" id="zju:107405021"/>
<dbReference type="GO" id="GO:0005634">
    <property type="term" value="C:nucleus"/>
    <property type="evidence" value="ECO:0007669"/>
    <property type="project" value="UniProtKB-SubCell"/>
</dbReference>
<keyword evidence="11" id="KW-0206">Cytoskeleton</keyword>
<dbReference type="Gene3D" id="3.10.129.10">
    <property type="entry name" value="Hotdog Thioesterase"/>
    <property type="match status" value="1"/>
</dbReference>
<evidence type="ECO:0000259" key="19">
    <source>
        <dbReference type="Pfam" id="PF03061"/>
    </source>
</evidence>